<dbReference type="RefSeq" id="WP_100314940.1">
    <property type="nucleotide sequence ID" value="NZ_PGFG01000001.1"/>
</dbReference>
<feature type="domain" description="HTH LytTR-type" evidence="2">
    <location>
        <begin position="234"/>
        <end position="287"/>
    </location>
</feature>
<feature type="transmembrane region" description="Helical" evidence="1">
    <location>
        <begin position="49"/>
        <end position="68"/>
    </location>
</feature>
<keyword evidence="1" id="KW-1133">Transmembrane helix</keyword>
<dbReference type="Pfam" id="PF04397">
    <property type="entry name" value="LytTR"/>
    <property type="match status" value="1"/>
</dbReference>
<evidence type="ECO:0000259" key="2">
    <source>
        <dbReference type="PROSITE" id="PS50930"/>
    </source>
</evidence>
<dbReference type="Proteomes" id="UP000230000">
    <property type="component" value="Unassembled WGS sequence"/>
</dbReference>
<dbReference type="InterPro" id="IPR046947">
    <property type="entry name" value="LytR-like"/>
</dbReference>
<feature type="transmembrane region" description="Helical" evidence="1">
    <location>
        <begin position="124"/>
        <end position="140"/>
    </location>
</feature>
<dbReference type="PANTHER" id="PTHR37299:SF1">
    <property type="entry name" value="STAGE 0 SPORULATION PROTEIN A HOMOLOG"/>
    <property type="match status" value="1"/>
</dbReference>
<reference evidence="3 4" key="1">
    <citation type="submission" date="2017-11" db="EMBL/GenBank/DDBJ databases">
        <title>Genomic Encyclopedia of Archaeal and Bacterial Type Strains, Phase II (KMG-II): From Individual Species to Whole Genera.</title>
        <authorList>
            <person name="Goeker M."/>
        </authorList>
    </citation>
    <scope>NUCLEOTIDE SEQUENCE [LARGE SCALE GENOMIC DNA]</scope>
    <source>
        <strain evidence="3 4">DSM 27268</strain>
    </source>
</reference>
<feature type="transmembrane region" description="Helical" evidence="1">
    <location>
        <begin position="21"/>
        <end position="43"/>
    </location>
</feature>
<evidence type="ECO:0000313" key="4">
    <source>
        <dbReference type="Proteomes" id="UP000230000"/>
    </source>
</evidence>
<feature type="transmembrane region" description="Helical" evidence="1">
    <location>
        <begin position="88"/>
        <end position="112"/>
    </location>
</feature>
<organism evidence="3 4">
    <name type="scientific">Thermoflavifilum aggregans</name>
    <dbReference type="NCBI Taxonomy" id="454188"/>
    <lineage>
        <taxon>Bacteria</taxon>
        <taxon>Pseudomonadati</taxon>
        <taxon>Bacteroidota</taxon>
        <taxon>Chitinophagia</taxon>
        <taxon>Chitinophagales</taxon>
        <taxon>Chitinophagaceae</taxon>
        <taxon>Thermoflavifilum</taxon>
    </lineage>
</organism>
<dbReference type="PROSITE" id="PS50930">
    <property type="entry name" value="HTH_LYTTR"/>
    <property type="match status" value="1"/>
</dbReference>
<keyword evidence="1" id="KW-0812">Transmembrane</keyword>
<proteinExistence type="predicted"/>
<dbReference type="GO" id="GO:0003677">
    <property type="term" value="F:DNA binding"/>
    <property type="evidence" value="ECO:0007669"/>
    <property type="project" value="InterPro"/>
</dbReference>
<dbReference type="GO" id="GO:0000156">
    <property type="term" value="F:phosphorelay response regulator activity"/>
    <property type="evidence" value="ECO:0007669"/>
    <property type="project" value="InterPro"/>
</dbReference>
<protein>
    <submittedName>
        <fullName evidence="3">LytTR family transcriptional regulator</fullName>
    </submittedName>
</protein>
<name>A0A2M9CX54_9BACT</name>
<dbReference type="SMART" id="SM00850">
    <property type="entry name" value="LytTR"/>
    <property type="match status" value="1"/>
</dbReference>
<dbReference type="PANTHER" id="PTHR37299">
    <property type="entry name" value="TRANSCRIPTIONAL REGULATOR-RELATED"/>
    <property type="match status" value="1"/>
</dbReference>
<sequence length="289" mass="34057">MRNFNKKLFPFTQYADMHRRNIFFALFVTVFLLLFRPFGLNVYSYERGYIIIGYGLIIWLTLLFNDFLAYRFLPGVFSEKKWTVKAQIWWAFIQLFITGITCFLYAVAINAFPQNLLSFIKIELYVLLSSIIPIVMFILIKQNYLLRQNTRQAEVLNNELHGLQKTDFVQPNANNIQFVGDNQNDRLEITPQQIHYITSQDNYFEVVWQAEQKINKKLLRGTLAKAEEAVQSFPSLFRCHRAYIVNLDKVIHVEGNAQGYRLQLQNNPEIIPVSRSRGKQMQQLLQNIR</sequence>
<gene>
    <name evidence="3" type="ORF">BXY57_2087</name>
</gene>
<keyword evidence="1" id="KW-0472">Membrane</keyword>
<keyword evidence="4" id="KW-1185">Reference proteome</keyword>
<dbReference type="EMBL" id="PGFG01000001">
    <property type="protein sequence ID" value="PJJ76467.1"/>
    <property type="molecule type" value="Genomic_DNA"/>
</dbReference>
<evidence type="ECO:0000313" key="3">
    <source>
        <dbReference type="EMBL" id="PJJ76467.1"/>
    </source>
</evidence>
<dbReference type="OrthoDB" id="1118393at2"/>
<evidence type="ECO:0000256" key="1">
    <source>
        <dbReference type="SAM" id="Phobius"/>
    </source>
</evidence>
<comment type="caution">
    <text evidence="3">The sequence shown here is derived from an EMBL/GenBank/DDBJ whole genome shotgun (WGS) entry which is preliminary data.</text>
</comment>
<dbReference type="InterPro" id="IPR007492">
    <property type="entry name" value="LytTR_DNA-bd_dom"/>
</dbReference>
<dbReference type="Gene3D" id="2.40.50.1020">
    <property type="entry name" value="LytTr DNA-binding domain"/>
    <property type="match status" value="1"/>
</dbReference>
<accession>A0A2M9CX54</accession>
<dbReference type="AlphaFoldDB" id="A0A2M9CX54"/>